<comment type="caution">
    <text evidence="1">The sequence shown here is derived from an EMBL/GenBank/DDBJ whole genome shotgun (WGS) entry which is preliminary data.</text>
</comment>
<evidence type="ECO:0000313" key="1">
    <source>
        <dbReference type="EMBL" id="RLK50961.1"/>
    </source>
</evidence>
<dbReference type="NCBIfam" id="TIGR04282">
    <property type="entry name" value="glyco_like_cofC"/>
    <property type="match status" value="1"/>
</dbReference>
<accession>A0A498CFA7</accession>
<protein>
    <recommendedName>
        <fullName evidence="3">Glycosyltransferase A (GT-A) superfamily protein (DUF2064 family)</fullName>
    </recommendedName>
</protein>
<keyword evidence="2" id="KW-1185">Reference proteome</keyword>
<dbReference type="SUPFAM" id="SSF53448">
    <property type="entry name" value="Nucleotide-diphospho-sugar transferases"/>
    <property type="match status" value="1"/>
</dbReference>
<dbReference type="InterPro" id="IPR029044">
    <property type="entry name" value="Nucleotide-diphossugar_trans"/>
</dbReference>
<proteinExistence type="predicted"/>
<dbReference type="Proteomes" id="UP000275461">
    <property type="component" value="Unassembled WGS sequence"/>
</dbReference>
<gene>
    <name evidence="1" type="ORF">DFR31_0873</name>
</gene>
<dbReference type="EMBL" id="RCDA01000001">
    <property type="protein sequence ID" value="RLK50961.1"/>
    <property type="molecule type" value="Genomic_DNA"/>
</dbReference>
<dbReference type="AlphaFoldDB" id="A0A498CFA7"/>
<evidence type="ECO:0008006" key="3">
    <source>
        <dbReference type="Google" id="ProtNLM"/>
    </source>
</evidence>
<dbReference type="InterPro" id="IPR018641">
    <property type="entry name" value="Trfase_1_rSAM/seldom-assoc"/>
</dbReference>
<reference evidence="1 2" key="1">
    <citation type="submission" date="2018-10" db="EMBL/GenBank/DDBJ databases">
        <title>Genomic Encyclopedia of Type Strains, Phase IV (KMG-IV): sequencing the most valuable type-strain genomes for metagenomic binning, comparative biology and taxonomic classification.</title>
        <authorList>
            <person name="Goeker M."/>
        </authorList>
    </citation>
    <scope>NUCLEOTIDE SEQUENCE [LARGE SCALE GENOMIC DNA]</scope>
    <source>
        <strain evidence="1 2">DSM 12769</strain>
    </source>
</reference>
<dbReference type="OrthoDB" id="9798250at2"/>
<dbReference type="PANTHER" id="PTHR36529">
    <property type="entry name" value="SLL1095 PROTEIN"/>
    <property type="match status" value="1"/>
</dbReference>
<evidence type="ECO:0000313" key="2">
    <source>
        <dbReference type="Proteomes" id="UP000275461"/>
    </source>
</evidence>
<dbReference type="Gene3D" id="3.90.550.10">
    <property type="entry name" value="Spore Coat Polysaccharide Biosynthesis Protein SpsA, Chain A"/>
    <property type="match status" value="1"/>
</dbReference>
<dbReference type="Pfam" id="PF09837">
    <property type="entry name" value="DUF2064"/>
    <property type="match status" value="1"/>
</dbReference>
<name>A0A498CFA7_9GAMM</name>
<organism evidence="1 2">
    <name type="scientific">Alkalispirillum mobile</name>
    <dbReference type="NCBI Taxonomy" id="85925"/>
    <lineage>
        <taxon>Bacteria</taxon>
        <taxon>Pseudomonadati</taxon>
        <taxon>Pseudomonadota</taxon>
        <taxon>Gammaproteobacteria</taxon>
        <taxon>Chromatiales</taxon>
        <taxon>Ectothiorhodospiraceae</taxon>
        <taxon>Alkalispirillum</taxon>
    </lineage>
</organism>
<dbReference type="PANTHER" id="PTHR36529:SF1">
    <property type="entry name" value="GLYCOSYLTRANSFERASE"/>
    <property type="match status" value="1"/>
</dbReference>
<sequence>MTSPPVHIVVLAKAPRPGLAKTRLIPALGAHGAARLADRLLAHALHQALTADLGPVELCRTPGGEAAWEGIALPRDLRISDQGGGDLGDRMARAARRVTATGHPVLLMGSDCPALTAPRLRAMARALNGADAVITPVSDGGYSALALRRYHADLFHQVPWSTSTVTAITLARARALGWTLHCMPTLHDIDEPGDLAHLPGNWQRP</sequence>